<dbReference type="AlphaFoldDB" id="A0A0K1QAW9"/>
<dbReference type="Proteomes" id="UP000064967">
    <property type="component" value="Chromosome"/>
</dbReference>
<dbReference type="STRING" id="1391654.AKJ09_09470"/>
<evidence type="ECO:0000313" key="2">
    <source>
        <dbReference type="EMBL" id="AKV02807.1"/>
    </source>
</evidence>
<keyword evidence="3" id="KW-1185">Reference proteome</keyword>
<sequence>MKIIFIFNTQLERPATGRQARGRGVGSDRSWRPGNHEAHRVHSAW</sequence>
<proteinExistence type="predicted"/>
<evidence type="ECO:0000313" key="3">
    <source>
        <dbReference type="Proteomes" id="UP000064967"/>
    </source>
</evidence>
<protein>
    <submittedName>
        <fullName evidence="2">Uncharacterized protein</fullName>
    </submittedName>
</protein>
<evidence type="ECO:0000256" key="1">
    <source>
        <dbReference type="SAM" id="MobiDB-lite"/>
    </source>
</evidence>
<organism evidence="2 3">
    <name type="scientific">Labilithrix luteola</name>
    <dbReference type="NCBI Taxonomy" id="1391654"/>
    <lineage>
        <taxon>Bacteria</taxon>
        <taxon>Pseudomonadati</taxon>
        <taxon>Myxococcota</taxon>
        <taxon>Polyangia</taxon>
        <taxon>Polyangiales</taxon>
        <taxon>Labilitrichaceae</taxon>
        <taxon>Labilithrix</taxon>
    </lineage>
</organism>
<accession>A0A0K1QAW9</accession>
<name>A0A0K1QAW9_9BACT</name>
<reference evidence="2 3" key="1">
    <citation type="submission" date="2015-08" db="EMBL/GenBank/DDBJ databases">
        <authorList>
            <person name="Babu N.S."/>
            <person name="Beckwith C.J."/>
            <person name="Beseler K.G."/>
            <person name="Brison A."/>
            <person name="Carone J.V."/>
            <person name="Caskin T.P."/>
            <person name="Diamond M."/>
            <person name="Durham M.E."/>
            <person name="Foxe J.M."/>
            <person name="Go M."/>
            <person name="Henderson B.A."/>
            <person name="Jones I.B."/>
            <person name="McGettigan J.A."/>
            <person name="Micheletti S.J."/>
            <person name="Nasrallah M.E."/>
            <person name="Ortiz D."/>
            <person name="Piller C.R."/>
            <person name="Privatt S.R."/>
            <person name="Schneider S.L."/>
            <person name="Sharp S."/>
            <person name="Smith T.C."/>
            <person name="Stanton J.D."/>
            <person name="Ullery H.E."/>
            <person name="Wilson R.J."/>
            <person name="Serrano M.G."/>
            <person name="Buck G."/>
            <person name="Lee V."/>
            <person name="Wang Y."/>
            <person name="Carvalho R."/>
            <person name="Voegtly L."/>
            <person name="Shi R."/>
            <person name="Duckworth R."/>
            <person name="Johnson A."/>
            <person name="Loviza R."/>
            <person name="Walstead R."/>
            <person name="Shah Z."/>
            <person name="Kiflezghi M."/>
            <person name="Wade K."/>
            <person name="Ball S.L."/>
            <person name="Bradley K.W."/>
            <person name="Asai D.J."/>
            <person name="Bowman C.A."/>
            <person name="Russell D.A."/>
            <person name="Pope W.H."/>
            <person name="Jacobs-Sera D."/>
            <person name="Hendrix R.W."/>
            <person name="Hatfull G.F."/>
        </authorList>
    </citation>
    <scope>NUCLEOTIDE SEQUENCE [LARGE SCALE GENOMIC DNA]</scope>
    <source>
        <strain evidence="2 3">DSM 27648</strain>
    </source>
</reference>
<gene>
    <name evidence="2" type="ORF">AKJ09_09470</name>
</gene>
<dbReference type="EMBL" id="CP012333">
    <property type="protein sequence ID" value="AKV02807.1"/>
    <property type="molecule type" value="Genomic_DNA"/>
</dbReference>
<feature type="compositionally biased region" description="Basic and acidic residues" evidence="1">
    <location>
        <begin position="29"/>
        <end position="45"/>
    </location>
</feature>
<dbReference type="KEGG" id="llu:AKJ09_09470"/>
<feature type="region of interest" description="Disordered" evidence="1">
    <location>
        <begin position="15"/>
        <end position="45"/>
    </location>
</feature>